<dbReference type="InterPro" id="IPR005936">
    <property type="entry name" value="FtsH"/>
</dbReference>
<dbReference type="SUPFAM" id="SSF52540">
    <property type="entry name" value="P-loop containing nucleoside triphosphate hydrolases"/>
    <property type="match status" value="1"/>
</dbReference>
<comment type="caution">
    <text evidence="18">The sequence shown here is derived from an EMBL/GenBank/DDBJ whole genome shotgun (WGS) entry which is preliminary data.</text>
</comment>
<keyword evidence="10 14" id="KW-0067">ATP-binding</keyword>
<dbReference type="NCBIfam" id="TIGR01241">
    <property type="entry name" value="FtsH_fam"/>
    <property type="match status" value="1"/>
</dbReference>
<dbReference type="InterPro" id="IPR037219">
    <property type="entry name" value="Peptidase_M41-like"/>
</dbReference>
<feature type="domain" description="AAA+ ATPase" evidence="17">
    <location>
        <begin position="193"/>
        <end position="330"/>
    </location>
</feature>
<comment type="cofactor">
    <cofactor evidence="14">
        <name>Zn(2+)</name>
        <dbReference type="ChEBI" id="CHEBI:29105"/>
    </cofactor>
    <text evidence="14">Binds 1 zinc ion per subunit.</text>
</comment>
<dbReference type="EMBL" id="VBRA02000003">
    <property type="protein sequence ID" value="MBP3059214.1"/>
    <property type="molecule type" value="Genomic_DNA"/>
</dbReference>
<evidence type="ECO:0000256" key="1">
    <source>
        <dbReference type="ARBA" id="ARBA00004370"/>
    </source>
</evidence>
<comment type="subcellular location">
    <subcellularLocation>
        <location evidence="14">Cell membrane</location>
        <topology evidence="14">Multi-pass membrane protein</topology>
        <orientation evidence="14">Cytoplasmic side</orientation>
    </subcellularLocation>
    <subcellularLocation>
        <location evidence="1">Membrane</location>
    </subcellularLocation>
</comment>
<dbReference type="CDD" id="cd19501">
    <property type="entry name" value="RecA-like_FtsH"/>
    <property type="match status" value="1"/>
</dbReference>
<dbReference type="InterPro" id="IPR027417">
    <property type="entry name" value="P-loop_NTPase"/>
</dbReference>
<comment type="function">
    <text evidence="14">Acts as a processive, ATP-dependent zinc metallopeptidase for both cytoplasmic and membrane proteins. Plays a role in the quality control of integral membrane proteins.</text>
</comment>
<dbReference type="InterPro" id="IPR003960">
    <property type="entry name" value="ATPase_AAA_CS"/>
</dbReference>
<dbReference type="GO" id="GO:0008237">
    <property type="term" value="F:metallopeptidase activity"/>
    <property type="evidence" value="ECO:0007669"/>
    <property type="project" value="UniProtKB-KW"/>
</dbReference>
<proteinExistence type="inferred from homology"/>
<keyword evidence="6 14" id="KW-0479">Metal-binding</keyword>
<dbReference type="PANTHER" id="PTHR23076:SF113">
    <property type="entry name" value="ATP-DEPENDENT ZINC METALLOPROTEASE FTSH 1, CHLOROPLASTIC-RELATED"/>
    <property type="match status" value="1"/>
</dbReference>
<dbReference type="InterPro" id="IPR000642">
    <property type="entry name" value="Peptidase_M41"/>
</dbReference>
<evidence type="ECO:0000256" key="5">
    <source>
        <dbReference type="ARBA" id="ARBA00022692"/>
    </source>
</evidence>
<keyword evidence="9 14" id="KW-0862">Zinc</keyword>
<keyword evidence="7 14" id="KW-0547">Nucleotide-binding</keyword>
<keyword evidence="3 14" id="KW-1003">Cell membrane</keyword>
<evidence type="ECO:0000256" key="15">
    <source>
        <dbReference type="RuleBase" id="RU003651"/>
    </source>
</evidence>
<evidence type="ECO:0000256" key="9">
    <source>
        <dbReference type="ARBA" id="ARBA00022833"/>
    </source>
</evidence>
<name>A0ABS5BI03_9MOLU</name>
<feature type="binding site" evidence="14">
    <location>
        <position position="421"/>
    </location>
    <ligand>
        <name>Zn(2+)</name>
        <dbReference type="ChEBI" id="CHEBI:29105"/>
        <note>catalytic</note>
    </ligand>
</feature>
<dbReference type="InterPro" id="IPR041569">
    <property type="entry name" value="AAA_lid_3"/>
</dbReference>
<comment type="similarity">
    <text evidence="14">In the central section; belongs to the AAA ATPase family.</text>
</comment>
<reference evidence="18" key="1">
    <citation type="submission" date="2019-10" db="EMBL/GenBank/DDBJ databases">
        <title>Whole Genome Sequencing and Characterization of Texas Phoenix Palm Decline Phytoplasma Belongs to Lethal Yellowing (16SrIV) Group.</title>
        <authorList>
            <person name="Bao M."/>
        </authorList>
    </citation>
    <scope>NUCLEOTIDE SEQUENCE [LARGE SCALE GENOMIC DNA]</scope>
    <source>
        <strain evidence="18">ACPD</strain>
    </source>
</reference>
<evidence type="ECO:0000256" key="6">
    <source>
        <dbReference type="ARBA" id="ARBA00022723"/>
    </source>
</evidence>
<feature type="binding site" evidence="14">
    <location>
        <position position="425"/>
    </location>
    <ligand>
        <name>Zn(2+)</name>
        <dbReference type="ChEBI" id="CHEBI:29105"/>
        <note>catalytic</note>
    </ligand>
</feature>
<dbReference type="InterPro" id="IPR003593">
    <property type="entry name" value="AAA+_ATPase"/>
</dbReference>
<dbReference type="InterPro" id="IPR003959">
    <property type="entry name" value="ATPase_AAA_core"/>
</dbReference>
<organism evidence="18 19">
    <name type="scientific">Texas Phoenix palm phytoplasma</name>
    <dbReference type="NCBI Taxonomy" id="176709"/>
    <lineage>
        <taxon>Bacteria</taxon>
        <taxon>Bacillati</taxon>
        <taxon>Mycoplasmatota</taxon>
        <taxon>Mollicutes</taxon>
        <taxon>Acholeplasmatales</taxon>
        <taxon>Acholeplasmataceae</taxon>
        <taxon>Candidatus Phytoplasma</taxon>
        <taxon>16SrIV (Coconut lethal yellows group)</taxon>
    </lineage>
</organism>
<keyword evidence="12 14" id="KW-0482">Metalloprotease</keyword>
<keyword evidence="8 14" id="KW-0378">Hydrolase</keyword>
<evidence type="ECO:0000256" key="13">
    <source>
        <dbReference type="ARBA" id="ARBA00023136"/>
    </source>
</evidence>
<evidence type="ECO:0000256" key="8">
    <source>
        <dbReference type="ARBA" id="ARBA00022801"/>
    </source>
</evidence>
<evidence type="ECO:0000256" key="12">
    <source>
        <dbReference type="ARBA" id="ARBA00023049"/>
    </source>
</evidence>
<dbReference type="Proteomes" id="UP001192346">
    <property type="component" value="Unassembled WGS sequence"/>
</dbReference>
<comment type="subunit">
    <text evidence="14">Homohexamer.</text>
</comment>
<keyword evidence="11 14" id="KW-1133">Transmembrane helix</keyword>
<keyword evidence="5 14" id="KW-0812">Transmembrane</keyword>
<feature type="binding site" evidence="14">
    <location>
        <begin position="201"/>
        <end position="208"/>
    </location>
    <ligand>
        <name>ATP</name>
        <dbReference type="ChEBI" id="CHEBI:30616"/>
    </ligand>
</feature>
<dbReference type="HAMAP" id="MF_01458">
    <property type="entry name" value="FtsH"/>
    <property type="match status" value="1"/>
</dbReference>
<sequence length="644" mass="73194">MSFYEKFNKNKNSYNPLEIIQYLESEGNNTENIVVSKITPTLISAFPPMYNLFVDYTQKNNFITETKVYNLVDSNLYNKICETIISKKLYYKMEGVLEPEDPYWGFDPLFTAARFCFHIIIAYYIYTILKTTAGQFMDQFVDKTKTNQKRNISHQPTLTFDQIAGADEEKEEMQELVDFLKNPKKYADMGARIPKGVLLSGPPGTGKTLLAKALAGEAKVPFFAVSGSEFVEMFVGVGAARIRNLFQTAQKNAPCIIFIDEIESVARKRGMTYGNSEQEQTLNQLLIELDGYNQNIGVIVIAATNQPNFLDPALLRPGRFDRRFTINLPSVKDREAILKLHSMNKRLADDVILEDLAKQTPGCSGAQLEGILNEAALLAARNKMFVIDKKTISEALDRILLGPAKKSRKYSQKDKKMVAFHEAGHAVACLKLPDAKKVHKITIIPRGHSGGYNLMLDEEETFFLSKKKLLVEIAVCLSGRAAEEIFLDDISNGASEDFRMATEIARMMVTKFGMSVVGLTQFSQDSQHFQKNFSDPKALEIDQAIQNIISECYKLAKKTISENKELLFKIVEYLLEIETLTQKDINEIYNTGKIQWFDKEKEKSSEINENIIENCDNSLEKEQNRIDEKNNNNEYEIEDYNDLE</sequence>
<feature type="region of interest" description="Disordered" evidence="16">
    <location>
        <begin position="625"/>
        <end position="644"/>
    </location>
</feature>
<dbReference type="Gene3D" id="1.10.8.60">
    <property type="match status" value="1"/>
</dbReference>
<dbReference type="EC" id="3.4.24.-" evidence="14"/>
<keyword evidence="4 14" id="KW-0645">Protease</keyword>
<evidence type="ECO:0000256" key="16">
    <source>
        <dbReference type="SAM" id="MobiDB-lite"/>
    </source>
</evidence>
<evidence type="ECO:0000256" key="11">
    <source>
        <dbReference type="ARBA" id="ARBA00022989"/>
    </source>
</evidence>
<evidence type="ECO:0000256" key="14">
    <source>
        <dbReference type="HAMAP-Rule" id="MF_01458"/>
    </source>
</evidence>
<dbReference type="PROSITE" id="PS00674">
    <property type="entry name" value="AAA"/>
    <property type="match status" value="1"/>
</dbReference>
<gene>
    <name evidence="18" type="primary">hflB</name>
    <name evidence="14" type="synonym">ftsH</name>
    <name evidence="18" type="ORF">FEF22_000210</name>
</gene>
<dbReference type="Pfam" id="PF00004">
    <property type="entry name" value="AAA"/>
    <property type="match status" value="1"/>
</dbReference>
<evidence type="ECO:0000256" key="4">
    <source>
        <dbReference type="ARBA" id="ARBA00022670"/>
    </source>
</evidence>
<evidence type="ECO:0000259" key="17">
    <source>
        <dbReference type="SMART" id="SM00382"/>
    </source>
</evidence>
<evidence type="ECO:0000313" key="19">
    <source>
        <dbReference type="Proteomes" id="UP001192346"/>
    </source>
</evidence>
<feature type="active site" evidence="14">
    <location>
        <position position="422"/>
    </location>
</feature>
<dbReference type="Pfam" id="PF17862">
    <property type="entry name" value="AAA_lid_3"/>
    <property type="match status" value="1"/>
</dbReference>
<dbReference type="Gene3D" id="3.40.50.300">
    <property type="entry name" value="P-loop containing nucleotide triphosphate hydrolases"/>
    <property type="match status" value="1"/>
</dbReference>
<feature type="compositionally biased region" description="Acidic residues" evidence="16">
    <location>
        <begin position="635"/>
        <end position="644"/>
    </location>
</feature>
<comment type="similarity">
    <text evidence="15">Belongs to the AAA ATPase family.</text>
</comment>
<dbReference type="Pfam" id="PF01434">
    <property type="entry name" value="Peptidase_M41"/>
    <property type="match status" value="1"/>
</dbReference>
<evidence type="ECO:0000256" key="7">
    <source>
        <dbReference type="ARBA" id="ARBA00022741"/>
    </source>
</evidence>
<keyword evidence="13 14" id="KW-0472">Membrane</keyword>
<keyword evidence="19" id="KW-1185">Reference proteome</keyword>
<evidence type="ECO:0000256" key="3">
    <source>
        <dbReference type="ARBA" id="ARBA00022475"/>
    </source>
</evidence>
<dbReference type="Gene3D" id="1.20.58.760">
    <property type="entry name" value="Peptidase M41"/>
    <property type="match status" value="1"/>
</dbReference>
<dbReference type="SUPFAM" id="SSF140990">
    <property type="entry name" value="FtsH protease domain-like"/>
    <property type="match status" value="1"/>
</dbReference>
<evidence type="ECO:0000313" key="18">
    <source>
        <dbReference type="EMBL" id="MBP3059214.1"/>
    </source>
</evidence>
<accession>A0ABS5BI03</accession>
<comment type="similarity">
    <text evidence="2 14">In the C-terminal section; belongs to the peptidase M41 family.</text>
</comment>
<evidence type="ECO:0000256" key="10">
    <source>
        <dbReference type="ARBA" id="ARBA00022840"/>
    </source>
</evidence>
<dbReference type="SMART" id="SM00382">
    <property type="entry name" value="AAA"/>
    <property type="match status" value="1"/>
</dbReference>
<feature type="binding site" evidence="14">
    <location>
        <position position="497"/>
    </location>
    <ligand>
        <name>Zn(2+)</name>
        <dbReference type="ChEBI" id="CHEBI:29105"/>
        <note>catalytic</note>
    </ligand>
</feature>
<evidence type="ECO:0000256" key="2">
    <source>
        <dbReference type="ARBA" id="ARBA00010044"/>
    </source>
</evidence>
<protein>
    <recommendedName>
        <fullName evidence="14">ATP-dependent zinc metalloprotease FtsH</fullName>
        <ecNumber evidence="14">3.4.24.-</ecNumber>
    </recommendedName>
</protein>
<dbReference type="PANTHER" id="PTHR23076">
    <property type="entry name" value="METALLOPROTEASE M41 FTSH"/>
    <property type="match status" value="1"/>
</dbReference>